<dbReference type="Proteomes" id="UP001469365">
    <property type="component" value="Unassembled WGS sequence"/>
</dbReference>
<evidence type="ECO:0000313" key="3">
    <source>
        <dbReference type="Proteomes" id="UP001469365"/>
    </source>
</evidence>
<dbReference type="EMBL" id="JBBPCC010000001">
    <property type="protein sequence ID" value="MEK8126432.1"/>
    <property type="molecule type" value="Genomic_DNA"/>
</dbReference>
<evidence type="ECO:0000313" key="2">
    <source>
        <dbReference type="EMBL" id="MEK8126432.1"/>
    </source>
</evidence>
<dbReference type="InterPro" id="IPR009293">
    <property type="entry name" value="UPF0478"/>
</dbReference>
<proteinExistence type="predicted"/>
<dbReference type="RefSeq" id="WP_341413490.1">
    <property type="nucleotide sequence ID" value="NZ_JBBPCC010000001.1"/>
</dbReference>
<keyword evidence="1" id="KW-1133">Transmembrane helix</keyword>
<sequence>MVWWQWGIAICMVAFVAASVCFVRFLLYTHTLLRLGETSIDRLQRQALRTVKESEKMIEASVILIDDLQQKLEALDAWFQAANEAGEALRRATRSVGVISQTVEDTVQEARRAVHTRQDTVNDLMEWTIKGITLASRFQASRQPKTKE</sequence>
<comment type="caution">
    <text evidence="2">The sequence shown here is derived from an EMBL/GenBank/DDBJ whole genome shotgun (WGS) entry which is preliminary data.</text>
</comment>
<name>A0ABU9DE82_9BACL</name>
<keyword evidence="1" id="KW-0472">Membrane</keyword>
<keyword evidence="1" id="KW-0812">Transmembrane</keyword>
<keyword evidence="3" id="KW-1185">Reference proteome</keyword>
<accession>A0ABU9DE82</accession>
<evidence type="ECO:0000256" key="1">
    <source>
        <dbReference type="SAM" id="Phobius"/>
    </source>
</evidence>
<reference evidence="2 3" key="1">
    <citation type="submission" date="2024-04" db="EMBL/GenBank/DDBJ databases">
        <title>draft genome sequnece of Paenibacillus filicis.</title>
        <authorList>
            <person name="Kim D.-U."/>
        </authorList>
    </citation>
    <scope>NUCLEOTIDE SEQUENCE [LARGE SCALE GENOMIC DNA]</scope>
    <source>
        <strain evidence="2 3">KACC14197</strain>
    </source>
</reference>
<gene>
    <name evidence="2" type="ORF">WMW72_00730</name>
</gene>
<dbReference type="Pfam" id="PF06103">
    <property type="entry name" value="DUF948"/>
    <property type="match status" value="1"/>
</dbReference>
<protein>
    <submittedName>
        <fullName evidence="2">DUF948 domain-containing protein</fullName>
    </submittedName>
</protein>
<feature type="transmembrane region" description="Helical" evidence="1">
    <location>
        <begin position="6"/>
        <end position="27"/>
    </location>
</feature>
<organism evidence="2 3">
    <name type="scientific">Paenibacillus filicis</name>
    <dbReference type="NCBI Taxonomy" id="669464"/>
    <lineage>
        <taxon>Bacteria</taxon>
        <taxon>Bacillati</taxon>
        <taxon>Bacillota</taxon>
        <taxon>Bacilli</taxon>
        <taxon>Bacillales</taxon>
        <taxon>Paenibacillaceae</taxon>
        <taxon>Paenibacillus</taxon>
    </lineage>
</organism>